<feature type="compositionally biased region" description="Basic residues" evidence="1">
    <location>
        <begin position="122"/>
        <end position="132"/>
    </location>
</feature>
<protein>
    <submittedName>
        <fullName evidence="2">Uncharacterized protein</fullName>
    </submittedName>
</protein>
<evidence type="ECO:0000313" key="2">
    <source>
        <dbReference type="EMBL" id="KAJ3649503.1"/>
    </source>
</evidence>
<feature type="compositionally biased region" description="Polar residues" evidence="1">
    <location>
        <begin position="85"/>
        <end position="102"/>
    </location>
</feature>
<accession>A0AA38I4T5</accession>
<feature type="compositionally biased region" description="Basic and acidic residues" evidence="1">
    <location>
        <begin position="69"/>
        <end position="81"/>
    </location>
</feature>
<evidence type="ECO:0000256" key="1">
    <source>
        <dbReference type="SAM" id="MobiDB-lite"/>
    </source>
</evidence>
<dbReference type="Proteomes" id="UP001168821">
    <property type="component" value="Unassembled WGS sequence"/>
</dbReference>
<dbReference type="AlphaFoldDB" id="A0AA38I4T5"/>
<proteinExistence type="predicted"/>
<dbReference type="EMBL" id="JALNTZ010000006">
    <property type="protein sequence ID" value="KAJ3649503.1"/>
    <property type="molecule type" value="Genomic_DNA"/>
</dbReference>
<organism evidence="2 3">
    <name type="scientific">Zophobas morio</name>
    <dbReference type="NCBI Taxonomy" id="2755281"/>
    <lineage>
        <taxon>Eukaryota</taxon>
        <taxon>Metazoa</taxon>
        <taxon>Ecdysozoa</taxon>
        <taxon>Arthropoda</taxon>
        <taxon>Hexapoda</taxon>
        <taxon>Insecta</taxon>
        <taxon>Pterygota</taxon>
        <taxon>Neoptera</taxon>
        <taxon>Endopterygota</taxon>
        <taxon>Coleoptera</taxon>
        <taxon>Polyphaga</taxon>
        <taxon>Cucujiformia</taxon>
        <taxon>Tenebrionidae</taxon>
        <taxon>Zophobas</taxon>
    </lineage>
</organism>
<evidence type="ECO:0000313" key="3">
    <source>
        <dbReference type="Proteomes" id="UP001168821"/>
    </source>
</evidence>
<comment type="caution">
    <text evidence="2">The sequence shown here is derived from an EMBL/GenBank/DDBJ whole genome shotgun (WGS) entry which is preliminary data.</text>
</comment>
<gene>
    <name evidence="2" type="ORF">Zmor_021243</name>
</gene>
<sequence>MEVVSTKDFKENLCSYICEQIIITLRKSDEAKQSAMSQKVTDLEVESALLKSGVDELQRQLKDFKNHISIEPEKSNADNKKLRSPSINVDKNPQTLIGINNTPHDEPSLIENNKGLLGGRGKTPKNTHKRTGKAPNKIESAPADES</sequence>
<name>A0AA38I4T5_9CUCU</name>
<feature type="region of interest" description="Disordered" evidence="1">
    <location>
        <begin position="69"/>
        <end position="146"/>
    </location>
</feature>
<reference evidence="2" key="1">
    <citation type="journal article" date="2023" name="G3 (Bethesda)">
        <title>Whole genome assemblies of Zophobas morio and Tenebrio molitor.</title>
        <authorList>
            <person name="Kaur S."/>
            <person name="Stinson S.A."/>
            <person name="diCenzo G.C."/>
        </authorList>
    </citation>
    <scope>NUCLEOTIDE SEQUENCE</scope>
    <source>
        <strain evidence="2">QUZm001</strain>
    </source>
</reference>
<keyword evidence="3" id="KW-1185">Reference proteome</keyword>